<evidence type="ECO:0000256" key="1">
    <source>
        <dbReference type="ARBA" id="ARBA00047473"/>
    </source>
</evidence>
<dbReference type="Gene3D" id="3.40.50.720">
    <property type="entry name" value="NAD(P)-binding Rossmann-like Domain"/>
    <property type="match status" value="1"/>
</dbReference>
<evidence type="ECO:0000313" key="4">
    <source>
        <dbReference type="EMBL" id="GAW26216.1"/>
    </source>
</evidence>
<organism evidence="4">
    <name type="scientific">Rosellinia necatrix</name>
    <name type="common">White root-rot fungus</name>
    <dbReference type="NCBI Taxonomy" id="77044"/>
    <lineage>
        <taxon>Eukaryota</taxon>
        <taxon>Fungi</taxon>
        <taxon>Dikarya</taxon>
        <taxon>Ascomycota</taxon>
        <taxon>Pezizomycotina</taxon>
        <taxon>Sordariomycetes</taxon>
        <taxon>Xylariomycetidae</taxon>
        <taxon>Xylariales</taxon>
        <taxon>Xylariaceae</taxon>
        <taxon>Rosellinia</taxon>
    </lineage>
</organism>
<protein>
    <submittedName>
        <fullName evidence="4">Putative UDP-glucose 6-dehydrogenase</fullName>
    </submittedName>
</protein>
<evidence type="ECO:0000259" key="3">
    <source>
        <dbReference type="Pfam" id="PF03721"/>
    </source>
</evidence>
<dbReference type="OrthoDB" id="5059218at2759"/>
<dbReference type="Proteomes" id="UP000054516">
    <property type="component" value="Unassembled WGS sequence"/>
</dbReference>
<dbReference type="AlphaFoldDB" id="A0A1S8A7Y2"/>
<sequence>MTPFGLSGTYIASLATVSLLIGQVGGPTAAIIAYQNPHIRVTVVDRDAGRIRRWNSRHLPIYEQGLYDIVQIARDGGGALVPANVVGISDSDDRQDTDASTPSEESETKNVLHRRPNLFFSTEVQGGIADADLVFIAVNTPTKPSGVGAGCATDMAAFEAVTHEVARHARAGAIIVEKSTVPCGTARLVKEMVSRGRGPALPGPFGGNPAN</sequence>
<name>A0A1S8A7Y2_ROSNE</name>
<keyword evidence="5" id="KW-1185">Reference proteome</keyword>
<dbReference type="Pfam" id="PF03721">
    <property type="entry name" value="UDPG_MGDP_dh_N"/>
    <property type="match status" value="2"/>
</dbReference>
<dbReference type="GO" id="GO:0051287">
    <property type="term" value="F:NAD binding"/>
    <property type="evidence" value="ECO:0007669"/>
    <property type="project" value="InterPro"/>
</dbReference>
<feature type="region of interest" description="Disordered" evidence="2">
    <location>
        <begin position="87"/>
        <end position="110"/>
    </location>
</feature>
<dbReference type="InterPro" id="IPR036291">
    <property type="entry name" value="NAD(P)-bd_dom_sf"/>
</dbReference>
<dbReference type="PANTHER" id="PTHR11374">
    <property type="entry name" value="UDP-GLUCOSE DEHYDROGENASE/UDP-MANNAC DEHYDROGENASE"/>
    <property type="match status" value="1"/>
</dbReference>
<dbReference type="InterPro" id="IPR028356">
    <property type="entry name" value="UDPglc_DH_euk"/>
</dbReference>
<dbReference type="GO" id="GO:0005634">
    <property type="term" value="C:nucleus"/>
    <property type="evidence" value="ECO:0007669"/>
    <property type="project" value="TreeGrafter"/>
</dbReference>
<dbReference type="OMA" id="NGAHRAT"/>
<dbReference type="InterPro" id="IPR001732">
    <property type="entry name" value="UDP-Glc/GDP-Man_DH_N"/>
</dbReference>
<evidence type="ECO:0000256" key="2">
    <source>
        <dbReference type="SAM" id="MobiDB-lite"/>
    </source>
</evidence>
<evidence type="ECO:0000313" key="5">
    <source>
        <dbReference type="Proteomes" id="UP000054516"/>
    </source>
</evidence>
<dbReference type="SUPFAM" id="SSF51735">
    <property type="entry name" value="NAD(P)-binding Rossmann-fold domains"/>
    <property type="match status" value="1"/>
</dbReference>
<dbReference type="STRING" id="77044.A0A1S8A7Y2"/>
<gene>
    <name evidence="4" type="ORF">SAMD00023353_2401290</name>
</gene>
<reference evidence="4" key="1">
    <citation type="submission" date="2016-03" db="EMBL/GenBank/DDBJ databases">
        <title>Draft genome sequence of Rosellinia necatrix.</title>
        <authorList>
            <person name="Kanematsu S."/>
        </authorList>
    </citation>
    <scope>NUCLEOTIDE SEQUENCE [LARGE SCALE GENOMIC DNA]</scope>
    <source>
        <strain evidence="4">W97</strain>
    </source>
</reference>
<proteinExistence type="predicted"/>
<feature type="domain" description="UDP-glucose/GDP-mannose dehydrogenase N-terminal" evidence="3">
    <location>
        <begin position="102"/>
        <end position="195"/>
    </location>
</feature>
<dbReference type="GO" id="GO:0003979">
    <property type="term" value="F:UDP-glucose 6-dehydrogenase activity"/>
    <property type="evidence" value="ECO:0007669"/>
    <property type="project" value="UniProtKB-EC"/>
</dbReference>
<accession>A0A1S8A7Y2</accession>
<dbReference type="EMBL" id="DF977469">
    <property type="protein sequence ID" value="GAW26216.1"/>
    <property type="molecule type" value="Genomic_DNA"/>
</dbReference>
<feature type="domain" description="UDP-glucose/GDP-mannose dehydrogenase N-terminal" evidence="3">
    <location>
        <begin position="22"/>
        <end position="75"/>
    </location>
</feature>
<comment type="catalytic activity">
    <reaction evidence="1">
        <text>UDP-alpha-D-glucose + 2 NAD(+) + H2O = UDP-alpha-D-glucuronate + 2 NADH + 3 H(+)</text>
        <dbReference type="Rhea" id="RHEA:23596"/>
        <dbReference type="ChEBI" id="CHEBI:15377"/>
        <dbReference type="ChEBI" id="CHEBI:15378"/>
        <dbReference type="ChEBI" id="CHEBI:57540"/>
        <dbReference type="ChEBI" id="CHEBI:57945"/>
        <dbReference type="ChEBI" id="CHEBI:58052"/>
        <dbReference type="ChEBI" id="CHEBI:58885"/>
        <dbReference type="EC" id="1.1.1.22"/>
    </reaction>
</comment>
<dbReference type="GO" id="GO:0006024">
    <property type="term" value="P:glycosaminoglycan biosynthetic process"/>
    <property type="evidence" value="ECO:0007669"/>
    <property type="project" value="TreeGrafter"/>
</dbReference>
<dbReference type="PANTHER" id="PTHR11374:SF3">
    <property type="entry name" value="UDP-GLUCOSE 6-DEHYDROGENASE"/>
    <property type="match status" value="1"/>
</dbReference>